<dbReference type="AlphaFoldDB" id="A0A392RIT9"/>
<feature type="region of interest" description="Disordered" evidence="1">
    <location>
        <begin position="1"/>
        <end position="25"/>
    </location>
</feature>
<evidence type="ECO:0000313" key="3">
    <source>
        <dbReference type="Proteomes" id="UP000265520"/>
    </source>
</evidence>
<feature type="non-terminal residue" evidence="2">
    <location>
        <position position="1"/>
    </location>
</feature>
<keyword evidence="3" id="KW-1185">Reference proteome</keyword>
<proteinExistence type="predicted"/>
<protein>
    <submittedName>
        <fullName evidence="2">Uncharacterized protein</fullName>
    </submittedName>
</protein>
<accession>A0A392RIT9</accession>
<dbReference type="Proteomes" id="UP000265520">
    <property type="component" value="Unassembled WGS sequence"/>
</dbReference>
<sequence length="60" mass="6902">IHKLALVTDQNVTRPESPPSPEFRVQSLKQSESDIPLRGKIYFSLLSQSQLFSLLYFLHT</sequence>
<evidence type="ECO:0000313" key="2">
    <source>
        <dbReference type="EMBL" id="MCI36159.1"/>
    </source>
</evidence>
<evidence type="ECO:0000256" key="1">
    <source>
        <dbReference type="SAM" id="MobiDB-lite"/>
    </source>
</evidence>
<comment type="caution">
    <text evidence="2">The sequence shown here is derived from an EMBL/GenBank/DDBJ whole genome shotgun (WGS) entry which is preliminary data.</text>
</comment>
<dbReference type="EMBL" id="LXQA010231016">
    <property type="protein sequence ID" value="MCI36159.1"/>
    <property type="molecule type" value="Genomic_DNA"/>
</dbReference>
<organism evidence="2 3">
    <name type="scientific">Trifolium medium</name>
    <dbReference type="NCBI Taxonomy" id="97028"/>
    <lineage>
        <taxon>Eukaryota</taxon>
        <taxon>Viridiplantae</taxon>
        <taxon>Streptophyta</taxon>
        <taxon>Embryophyta</taxon>
        <taxon>Tracheophyta</taxon>
        <taxon>Spermatophyta</taxon>
        <taxon>Magnoliopsida</taxon>
        <taxon>eudicotyledons</taxon>
        <taxon>Gunneridae</taxon>
        <taxon>Pentapetalae</taxon>
        <taxon>rosids</taxon>
        <taxon>fabids</taxon>
        <taxon>Fabales</taxon>
        <taxon>Fabaceae</taxon>
        <taxon>Papilionoideae</taxon>
        <taxon>50 kb inversion clade</taxon>
        <taxon>NPAAA clade</taxon>
        <taxon>Hologalegina</taxon>
        <taxon>IRL clade</taxon>
        <taxon>Trifolieae</taxon>
        <taxon>Trifolium</taxon>
    </lineage>
</organism>
<reference evidence="2 3" key="1">
    <citation type="journal article" date="2018" name="Front. Plant Sci.">
        <title>Red Clover (Trifolium pratense) and Zigzag Clover (T. medium) - A Picture of Genomic Similarities and Differences.</title>
        <authorList>
            <person name="Dluhosova J."/>
            <person name="Istvanek J."/>
            <person name="Nedelnik J."/>
            <person name="Repkova J."/>
        </authorList>
    </citation>
    <scope>NUCLEOTIDE SEQUENCE [LARGE SCALE GENOMIC DNA]</scope>
    <source>
        <strain evidence="3">cv. 10/8</strain>
        <tissue evidence="2">Leaf</tissue>
    </source>
</reference>
<name>A0A392RIT9_9FABA</name>